<dbReference type="InterPro" id="IPR050739">
    <property type="entry name" value="MFP"/>
</dbReference>
<comment type="similarity">
    <text evidence="2 9">Belongs to the membrane fusion protein (MFP) (TC 8.A.1) family.</text>
</comment>
<keyword evidence="4 9" id="KW-1003">Cell membrane</keyword>
<evidence type="ECO:0000256" key="2">
    <source>
        <dbReference type="ARBA" id="ARBA00009477"/>
    </source>
</evidence>
<accession>A0A178Y283</accession>
<dbReference type="Proteomes" id="UP000094025">
    <property type="component" value="Unassembled WGS sequence"/>
</dbReference>
<evidence type="ECO:0000256" key="5">
    <source>
        <dbReference type="ARBA" id="ARBA00022519"/>
    </source>
</evidence>
<keyword evidence="5 9" id="KW-0997">Cell inner membrane</keyword>
<evidence type="ECO:0000256" key="6">
    <source>
        <dbReference type="ARBA" id="ARBA00022692"/>
    </source>
</evidence>
<evidence type="ECO:0000256" key="4">
    <source>
        <dbReference type="ARBA" id="ARBA00022475"/>
    </source>
</evidence>
<keyword evidence="6 9" id="KW-0812">Transmembrane</keyword>
<dbReference type="AlphaFoldDB" id="A0A178Y283"/>
<dbReference type="GO" id="GO:0005886">
    <property type="term" value="C:plasma membrane"/>
    <property type="evidence" value="ECO:0007669"/>
    <property type="project" value="UniProtKB-SubCell"/>
</dbReference>
<keyword evidence="7 9" id="KW-1133">Transmembrane helix</keyword>
<keyword evidence="14" id="KW-1185">Reference proteome</keyword>
<dbReference type="OrthoDB" id="9810980at2"/>
<proteinExistence type="inferred from homology"/>
<dbReference type="NCBIfam" id="TIGR01843">
    <property type="entry name" value="type_I_hlyD"/>
    <property type="match status" value="1"/>
</dbReference>
<comment type="subcellular location">
    <subcellularLocation>
        <location evidence="1 9">Cell inner membrane</location>
        <topology evidence="1 9">Single-pass membrane protein</topology>
    </subcellularLocation>
</comment>
<evidence type="ECO:0000256" key="1">
    <source>
        <dbReference type="ARBA" id="ARBA00004377"/>
    </source>
</evidence>
<dbReference type="PRINTS" id="PR01490">
    <property type="entry name" value="RTXTOXIND"/>
</dbReference>
<name>A0A178Y283_9HYPH</name>
<evidence type="ECO:0000256" key="10">
    <source>
        <dbReference type="SAM" id="Coils"/>
    </source>
</evidence>
<keyword evidence="3 9" id="KW-0813">Transport</keyword>
<dbReference type="EMBL" id="LPUX01000053">
    <property type="protein sequence ID" value="OAP41113.1"/>
    <property type="molecule type" value="Genomic_DNA"/>
</dbReference>
<gene>
    <name evidence="13" type="ORF">AU381_04290</name>
</gene>
<evidence type="ECO:0000313" key="14">
    <source>
        <dbReference type="Proteomes" id="UP000094025"/>
    </source>
</evidence>
<dbReference type="GO" id="GO:0015031">
    <property type="term" value="P:protein transport"/>
    <property type="evidence" value="ECO:0007669"/>
    <property type="project" value="InterPro"/>
</dbReference>
<evidence type="ECO:0000313" key="13">
    <source>
        <dbReference type="EMBL" id="OAP41113.1"/>
    </source>
</evidence>
<dbReference type="PANTHER" id="PTHR30386:SF17">
    <property type="entry name" value="ALKALINE PROTEASE SECRETION PROTEIN APRE"/>
    <property type="match status" value="1"/>
</dbReference>
<keyword evidence="10" id="KW-0175">Coiled coil</keyword>
<evidence type="ECO:0000256" key="9">
    <source>
        <dbReference type="RuleBase" id="RU365093"/>
    </source>
</evidence>
<reference evidence="13 14" key="1">
    <citation type="journal article" date="2016" name="Int. J. Syst. Evol. Microbiol.">
        <title>Ensifer glycinis sp. nov., an novel rhizobial species associated with Glycine spp.</title>
        <authorList>
            <person name="Yan H."/>
            <person name="Yan J."/>
            <person name="Sui X.H."/>
            <person name="Wang E.T."/>
            <person name="Chen W.X."/>
            <person name="Zhang X.X."/>
            <person name="Chen W.F."/>
        </authorList>
    </citation>
    <scope>NUCLEOTIDE SEQUENCE [LARGE SCALE GENOMIC DNA]</scope>
    <source>
        <strain evidence="13 14">CCBAU 23380</strain>
    </source>
</reference>
<dbReference type="RefSeq" id="WP_064241410.1">
    <property type="nucleotide sequence ID" value="NZ_LPUX01000053.1"/>
</dbReference>
<feature type="domain" description="AprE-like long alpha-helical hairpin" evidence="11">
    <location>
        <begin position="99"/>
        <end position="287"/>
    </location>
</feature>
<dbReference type="STRING" id="1472378.AU381_04290"/>
<dbReference type="InterPro" id="IPR058982">
    <property type="entry name" value="Beta-barrel_AprE"/>
</dbReference>
<comment type="caution">
    <text evidence="13">The sequence shown here is derived from an EMBL/GenBank/DDBJ whole genome shotgun (WGS) entry which is preliminary data.</text>
</comment>
<sequence>MTDAVKVYDLEWYSPVPRSIWRHTVFGLALMAVTFGGFSWWAFTAPLAAAIIAQGSFVATGQNKIIQHLEGGIIEEILVNEGDQVDAGQPLIRLDETAARANERQLFLRQARLEAIIARLQSQIGGADEIALPDHLRPRPDDPDIGRIIRSQEVNFQSWKSKLDSDIELLMRNIESFRFRAKGYEQQLKSVRQQRVLLQEEYASKTSLLKKNLIRRTEIKTIQRSIADAEGQAGRLTAEIAETGVQILKQEQQVQQVRESYREAALEELQKVEAELDSVREQLRGAASVLRRATINAPVSGKVVRLYYHTPGGVIESGKPIMEILPSDVPLIIEALVLRTEIDNVKVGQNATVRLTALNQRTTPVLNGEVFYVSADSVPDTTGDGAREVYLARVNLPVSELSRVPGFAPTPGMPAEILIQTAERTFFDYLTRPIRDSMARAFMER</sequence>
<dbReference type="PANTHER" id="PTHR30386">
    <property type="entry name" value="MEMBRANE FUSION SUBUNIT OF EMRAB-TOLC MULTIDRUG EFFLUX PUMP"/>
    <property type="match status" value="1"/>
</dbReference>
<dbReference type="Gene3D" id="2.40.30.170">
    <property type="match status" value="1"/>
</dbReference>
<keyword evidence="8 9" id="KW-0472">Membrane</keyword>
<dbReference type="Gene3D" id="2.40.50.100">
    <property type="match status" value="1"/>
</dbReference>
<protein>
    <recommendedName>
        <fullName evidence="9">Membrane fusion protein (MFP) family protein</fullName>
    </recommendedName>
</protein>
<dbReference type="Pfam" id="PF25994">
    <property type="entry name" value="HH_AprE"/>
    <property type="match status" value="1"/>
</dbReference>
<feature type="transmembrane region" description="Helical" evidence="9">
    <location>
        <begin position="20"/>
        <end position="43"/>
    </location>
</feature>
<feature type="domain" description="AprE-like beta-barrel" evidence="12">
    <location>
        <begin position="331"/>
        <end position="421"/>
    </location>
</feature>
<dbReference type="Pfam" id="PF26002">
    <property type="entry name" value="Beta-barrel_AprE"/>
    <property type="match status" value="1"/>
</dbReference>
<evidence type="ECO:0000256" key="8">
    <source>
        <dbReference type="ARBA" id="ARBA00023136"/>
    </source>
</evidence>
<organism evidence="13 14">
    <name type="scientific">Sinorhizobium glycinis</name>
    <dbReference type="NCBI Taxonomy" id="1472378"/>
    <lineage>
        <taxon>Bacteria</taxon>
        <taxon>Pseudomonadati</taxon>
        <taxon>Pseudomonadota</taxon>
        <taxon>Alphaproteobacteria</taxon>
        <taxon>Hyphomicrobiales</taxon>
        <taxon>Rhizobiaceae</taxon>
        <taxon>Sinorhizobium/Ensifer group</taxon>
        <taxon>Sinorhizobium</taxon>
    </lineage>
</organism>
<dbReference type="InterPro" id="IPR058781">
    <property type="entry name" value="HH_AprE-like"/>
</dbReference>
<evidence type="ECO:0000259" key="11">
    <source>
        <dbReference type="Pfam" id="PF25994"/>
    </source>
</evidence>
<feature type="coiled-coil region" evidence="10">
    <location>
        <begin position="174"/>
        <end position="289"/>
    </location>
</feature>
<evidence type="ECO:0000256" key="7">
    <source>
        <dbReference type="ARBA" id="ARBA00022989"/>
    </source>
</evidence>
<evidence type="ECO:0000259" key="12">
    <source>
        <dbReference type="Pfam" id="PF26002"/>
    </source>
</evidence>
<evidence type="ECO:0000256" key="3">
    <source>
        <dbReference type="ARBA" id="ARBA00022448"/>
    </source>
</evidence>
<dbReference type="InterPro" id="IPR010129">
    <property type="entry name" value="T1SS_HlyD"/>
</dbReference>